<keyword evidence="1" id="KW-0694">RNA-binding</keyword>
<dbReference type="GO" id="GO:0003723">
    <property type="term" value="F:RNA binding"/>
    <property type="evidence" value="ECO:0007669"/>
    <property type="project" value="UniProtKB-KW"/>
</dbReference>
<feature type="compositionally biased region" description="Basic and acidic residues" evidence="2">
    <location>
        <begin position="65"/>
        <end position="81"/>
    </location>
</feature>
<dbReference type="PROSITE" id="PS50994">
    <property type="entry name" value="INTEGRASE"/>
    <property type="match status" value="1"/>
</dbReference>
<dbReference type="Gene3D" id="3.30.420.10">
    <property type="entry name" value="Ribonuclease H-like superfamily/Ribonuclease H"/>
    <property type="match status" value="1"/>
</dbReference>
<protein>
    <recommendedName>
        <fullName evidence="3">Integrase catalytic domain-containing protein</fullName>
    </recommendedName>
</protein>
<dbReference type="EMBL" id="ML976140">
    <property type="protein sequence ID" value="KAF1937410.1"/>
    <property type="molecule type" value="Genomic_DNA"/>
</dbReference>
<feature type="domain" description="Integrase catalytic" evidence="3">
    <location>
        <begin position="708"/>
        <end position="876"/>
    </location>
</feature>
<dbReference type="InterPro" id="IPR001584">
    <property type="entry name" value="Integrase_cat-core"/>
</dbReference>
<accession>A0A6A5SCK1</accession>
<dbReference type="OrthoDB" id="3780108at2759"/>
<dbReference type="SUPFAM" id="SSF53098">
    <property type="entry name" value="Ribonuclease H-like"/>
    <property type="match status" value="1"/>
</dbReference>
<keyword evidence="5" id="KW-1185">Reference proteome</keyword>
<evidence type="ECO:0000313" key="5">
    <source>
        <dbReference type="Proteomes" id="UP000800038"/>
    </source>
</evidence>
<evidence type="ECO:0000259" key="3">
    <source>
        <dbReference type="PROSITE" id="PS50994"/>
    </source>
</evidence>
<dbReference type="GO" id="GO:0005634">
    <property type="term" value="C:nucleus"/>
    <property type="evidence" value="ECO:0007669"/>
    <property type="project" value="UniProtKB-ARBA"/>
</dbReference>
<proteinExistence type="predicted"/>
<evidence type="ECO:0000313" key="4">
    <source>
        <dbReference type="EMBL" id="KAF1937410.1"/>
    </source>
</evidence>
<feature type="region of interest" description="Disordered" evidence="2">
    <location>
        <begin position="44"/>
        <end position="145"/>
    </location>
</feature>
<feature type="compositionally biased region" description="Basic and acidic residues" evidence="2">
    <location>
        <begin position="90"/>
        <end position="99"/>
    </location>
</feature>
<feature type="region of interest" description="Disordered" evidence="2">
    <location>
        <begin position="1007"/>
        <end position="1045"/>
    </location>
</feature>
<dbReference type="InterPro" id="IPR036397">
    <property type="entry name" value="RNaseH_sf"/>
</dbReference>
<dbReference type="Proteomes" id="UP000800038">
    <property type="component" value="Unassembled WGS sequence"/>
</dbReference>
<organism evidence="4 5">
    <name type="scientific">Clathrospora elynae</name>
    <dbReference type="NCBI Taxonomy" id="706981"/>
    <lineage>
        <taxon>Eukaryota</taxon>
        <taxon>Fungi</taxon>
        <taxon>Dikarya</taxon>
        <taxon>Ascomycota</taxon>
        <taxon>Pezizomycotina</taxon>
        <taxon>Dothideomycetes</taxon>
        <taxon>Pleosporomycetidae</taxon>
        <taxon>Pleosporales</taxon>
        <taxon>Diademaceae</taxon>
        <taxon>Clathrospora</taxon>
    </lineage>
</organism>
<reference evidence="4" key="1">
    <citation type="journal article" date="2020" name="Stud. Mycol.">
        <title>101 Dothideomycetes genomes: a test case for predicting lifestyles and emergence of pathogens.</title>
        <authorList>
            <person name="Haridas S."/>
            <person name="Albert R."/>
            <person name="Binder M."/>
            <person name="Bloem J."/>
            <person name="Labutti K."/>
            <person name="Salamov A."/>
            <person name="Andreopoulos B."/>
            <person name="Baker S."/>
            <person name="Barry K."/>
            <person name="Bills G."/>
            <person name="Bluhm B."/>
            <person name="Cannon C."/>
            <person name="Castanera R."/>
            <person name="Culley D."/>
            <person name="Daum C."/>
            <person name="Ezra D."/>
            <person name="Gonzalez J."/>
            <person name="Henrissat B."/>
            <person name="Kuo A."/>
            <person name="Liang C."/>
            <person name="Lipzen A."/>
            <person name="Lutzoni F."/>
            <person name="Magnuson J."/>
            <person name="Mondo S."/>
            <person name="Nolan M."/>
            <person name="Ohm R."/>
            <person name="Pangilinan J."/>
            <person name="Park H.-J."/>
            <person name="Ramirez L."/>
            <person name="Alfaro M."/>
            <person name="Sun H."/>
            <person name="Tritt A."/>
            <person name="Yoshinaga Y."/>
            <person name="Zwiers L.-H."/>
            <person name="Turgeon B."/>
            <person name="Goodwin S."/>
            <person name="Spatafora J."/>
            <person name="Crous P."/>
            <person name="Grigoriev I."/>
        </authorList>
    </citation>
    <scope>NUCLEOTIDE SEQUENCE</scope>
    <source>
        <strain evidence="4">CBS 161.51</strain>
    </source>
</reference>
<gene>
    <name evidence="4" type="ORF">EJ02DRAFT_412386</name>
</gene>
<name>A0A6A5SCK1_9PLEO</name>
<evidence type="ECO:0000256" key="2">
    <source>
        <dbReference type="SAM" id="MobiDB-lite"/>
    </source>
</evidence>
<evidence type="ECO:0000256" key="1">
    <source>
        <dbReference type="ARBA" id="ARBA00022884"/>
    </source>
</evidence>
<sequence>MVRLLNSEECPKWPDETFQDAVFDKRSAAYMLQQRLIDGRHVRVQPADAGSASRAQNRASATARDQIRSRDQSSKRPEQEQRITSQPVDTVEHNPHPEQQRQQTQQPPSTYNNFDRFREYTPAYPQRPKGTSRLPPIEPSGETDPYKAIPPIDFSNEKLDATTINAFVKMWDRDKKYTGKPYDLLDDKLKIFYSICYHADIGPGQFHAVFPRILNGRAEEYYLHFVDQRMDTFLTAYTKLKNHFDTDVNHGHYYTDWTTTSFIKVRRENPDKNLHEVLDIMLDKLQLCQRALGQQYIGEYALRTTVITACRGVKELEMALYKPPVECEVLFGDLRLSIENSLAMTVSVNFTEADPDPDPDDQYYLDRRYSNTSSGRMRGYNPRGGRNRFTRGRRFTRERDEFQQRSEGNPQTNIRSDKKCYICGKTGCWSTNHTLEERRRSKAQYIAHCDITGEQMDYTVFLVAYEGEEVDQFFLEEDETEQRLAVKYLTDQAFLHQVTREDVYRYTEPTTPATQFLIKDRYSRITYQGILPDTGASNVSTAGKEQFLALQTEDPTVTLDTSTSGNASVQFGKGSVTTSIGTAHVSTEVGMIKFEVLDAPTPFLLCLKDMDRLNVYFNNTTDQLVQGRAMFPVIRKWGHPWFHLSQAERARVFLTETELRRLHRRFGHPAVERLIRLLKHAGHDGDDNDANEQTLREIQKLCHHCQAHDPAPRRFKFSLKDDREFNFEILVDVMYLSGKPVLHVIDSATTFNGARFLPSMSTKDTWETLRMLWIDTYQGPPDIVTHDAGTNFASIEFKSEAKIMGITCKQVPIEAHWSIGKVERYHAPLRRAYEILRTELDSRTSDDAVLQMAVKAVNDTAGPDGLVPTLLVFGAYPRISMDSPPSPSMTHRAEAIQKAMKALRRAAAKRTVSNALNTRNGPTTDEVLSLPLQSEVMVWREKNGWQGPYKIIDMKDHNVTVDMVNGPVTFRSTVVKPYYRDPAIDATPATRVNPARDANPAIDVTATEDEGTEPTITQPRRLTRGITQAAQPRKRGRPPGSKNKPKVLYLSKKEEDDYALAVKLRNDGVINIPGAPFEASDQKEIDDLVGRGVFSFELFDPSVHGGFCIFKSRMVREVKGKTMVPYEKSRLVVQGYNDEGKHKILTQSPTIQRSSQRLILALAPGLLKDDKINRDRINRDKMFVELRDITQAYPQAQTELFRTILAHLLEELTTKYPEGTIICVIKPLYGIAEAGVHWFATYQGHHCKELDMATLTYDPCLLITNGGPETFGMVGLQTDDTLAIGTPAFSSAEEAALQKANFRAKPKDRLSEETPLEFNGCTLTLRGDTILLTQKGQGAKIEVIDLKAADRAQKYMEQRARGAYIASICQPEASFDLSAAAQIHQPADRDHVDGDYVKLNRRLKWQAKNLERGLRYVPLKLATAKLMVFTDGSFANNRDLSSQLGYLIVLTNEDTHSRQDAHGNPDSTFNIRGNVIHWSSTKCKRVTQSVLASETYGMVNGVDIAIAILTTLKMITEHLGLPSIPLIVCTDSYSLYECLVKLGTTNEKRLMIDIMALRQSYERCEITEIRWINGNDNPADAFTKATPNRALEQLINSNRLSIRVEGSVQRPGE</sequence>
<dbReference type="InterPro" id="IPR012337">
    <property type="entry name" value="RNaseH-like_sf"/>
</dbReference>
<dbReference type="GO" id="GO:0015074">
    <property type="term" value="P:DNA integration"/>
    <property type="evidence" value="ECO:0007669"/>
    <property type="project" value="InterPro"/>
</dbReference>
<feature type="compositionally biased region" description="Polar residues" evidence="2">
    <location>
        <begin position="1014"/>
        <end position="1030"/>
    </location>
</feature>